<organism evidence="2 3">
    <name type="scientific">Variibacter gotjawalensis</name>
    <dbReference type="NCBI Taxonomy" id="1333996"/>
    <lineage>
        <taxon>Bacteria</taxon>
        <taxon>Pseudomonadati</taxon>
        <taxon>Pseudomonadota</taxon>
        <taxon>Alphaproteobacteria</taxon>
        <taxon>Hyphomicrobiales</taxon>
        <taxon>Nitrobacteraceae</taxon>
        <taxon>Variibacter</taxon>
    </lineage>
</organism>
<dbReference type="AlphaFoldDB" id="A0A0S3PTI2"/>
<dbReference type="EMBL" id="AP014946">
    <property type="protein sequence ID" value="BAT59281.1"/>
    <property type="molecule type" value="Genomic_DNA"/>
</dbReference>
<accession>A0A0S3PTI2</accession>
<sequence>MIVTSNQTIHATAVLVGARALLIRGASGSGKTTLALRLIAASEQGLLPFARLVADDRVYLDVAGDRLIARVPEPIAGMIEVRGEGIRHIPYEQCAVVGWVTDLASPDAERMPETTITAEISGIRLPRYAFPSCADPLPVLLAALRVA</sequence>
<gene>
    <name evidence="2" type="primary">hprK</name>
    <name evidence="2" type="ORF">GJW-30_1_01812</name>
</gene>
<dbReference type="Proteomes" id="UP000236884">
    <property type="component" value="Chromosome"/>
</dbReference>
<evidence type="ECO:0000259" key="1">
    <source>
        <dbReference type="Pfam" id="PF07475"/>
    </source>
</evidence>
<evidence type="ECO:0000313" key="2">
    <source>
        <dbReference type="EMBL" id="BAT59281.1"/>
    </source>
</evidence>
<dbReference type="GO" id="GO:0006109">
    <property type="term" value="P:regulation of carbohydrate metabolic process"/>
    <property type="evidence" value="ECO:0007669"/>
    <property type="project" value="InterPro"/>
</dbReference>
<feature type="domain" description="HPr kinase/phosphorylase C-terminal" evidence="1">
    <location>
        <begin position="4"/>
        <end position="88"/>
    </location>
</feature>
<keyword evidence="2" id="KW-0418">Kinase</keyword>
<dbReference type="InterPro" id="IPR011104">
    <property type="entry name" value="Hpr_kin/Pase_C"/>
</dbReference>
<reference evidence="2 3" key="1">
    <citation type="submission" date="2015-08" db="EMBL/GenBank/DDBJ databases">
        <title>Investigation of the bacterial diversity of lava forest soil.</title>
        <authorList>
            <person name="Lee J.S."/>
        </authorList>
    </citation>
    <scope>NUCLEOTIDE SEQUENCE [LARGE SCALE GENOMIC DNA]</scope>
    <source>
        <strain evidence="2 3">GJW-30</strain>
    </source>
</reference>
<protein>
    <submittedName>
        <fullName evidence="2">HPr kinase/phosphorylase</fullName>
        <ecNumber evidence="2">2.7.11.-</ecNumber>
    </submittedName>
</protein>
<keyword evidence="3" id="KW-1185">Reference proteome</keyword>
<name>A0A0S3PTI2_9BRAD</name>
<keyword evidence="2" id="KW-0808">Transferase</keyword>
<evidence type="ECO:0000313" key="3">
    <source>
        <dbReference type="Proteomes" id="UP000236884"/>
    </source>
</evidence>
<dbReference type="CDD" id="cd01918">
    <property type="entry name" value="HprK_C"/>
    <property type="match status" value="1"/>
</dbReference>
<dbReference type="SUPFAM" id="SSF53795">
    <property type="entry name" value="PEP carboxykinase-like"/>
    <property type="match status" value="1"/>
</dbReference>
<dbReference type="GO" id="GO:0005524">
    <property type="term" value="F:ATP binding"/>
    <property type="evidence" value="ECO:0007669"/>
    <property type="project" value="InterPro"/>
</dbReference>
<dbReference type="EC" id="2.7.11.-" evidence="2"/>
<dbReference type="KEGG" id="vgo:GJW-30_1_01812"/>
<dbReference type="GO" id="GO:0000155">
    <property type="term" value="F:phosphorelay sensor kinase activity"/>
    <property type="evidence" value="ECO:0007669"/>
    <property type="project" value="InterPro"/>
</dbReference>
<dbReference type="Pfam" id="PF07475">
    <property type="entry name" value="Hpr_kinase_C"/>
    <property type="match status" value="1"/>
</dbReference>
<dbReference type="Gene3D" id="3.40.50.300">
    <property type="entry name" value="P-loop containing nucleotide triphosphate hydrolases"/>
    <property type="match status" value="1"/>
</dbReference>
<dbReference type="InterPro" id="IPR027417">
    <property type="entry name" value="P-loop_NTPase"/>
</dbReference>
<proteinExistence type="predicted"/>